<reference evidence="2 3" key="2">
    <citation type="submission" date="2024-07" db="EMBL/GenBank/DDBJ databases">
        <authorList>
            <person name="Akdeniz Z."/>
        </authorList>
    </citation>
    <scope>NUCLEOTIDE SEQUENCE [LARGE SCALE GENOMIC DNA]</scope>
</reference>
<accession>A0AA86NTR9</accession>
<sequence>MSSQDALRLLQQYLNKDIVGKLITLTQSKLQQNQVNNRSWKQNISFDESTFWKFIDVILVMFLSPRSNIDEYWSNSEILGNIYVKKIFSRDTFNHYYLSISWEEDDNNLSDNWFQKQNISFNSENHAKSSYDPHQINKNRCQRPNRQMLYV</sequence>
<organism evidence="1">
    <name type="scientific">Hexamita inflata</name>
    <dbReference type="NCBI Taxonomy" id="28002"/>
    <lineage>
        <taxon>Eukaryota</taxon>
        <taxon>Metamonada</taxon>
        <taxon>Diplomonadida</taxon>
        <taxon>Hexamitidae</taxon>
        <taxon>Hexamitinae</taxon>
        <taxon>Hexamita</taxon>
    </lineage>
</organism>
<dbReference type="EMBL" id="CATOUU010000321">
    <property type="protein sequence ID" value="CAI9924735.1"/>
    <property type="molecule type" value="Genomic_DNA"/>
</dbReference>
<comment type="caution">
    <text evidence="1">The sequence shown here is derived from an EMBL/GenBank/DDBJ whole genome shotgun (WGS) entry which is preliminary data.</text>
</comment>
<name>A0AA86NTR9_9EUKA</name>
<reference evidence="1" key="1">
    <citation type="submission" date="2023-06" db="EMBL/GenBank/DDBJ databases">
        <authorList>
            <person name="Kurt Z."/>
        </authorList>
    </citation>
    <scope>NUCLEOTIDE SEQUENCE</scope>
</reference>
<evidence type="ECO:0000313" key="1">
    <source>
        <dbReference type="EMBL" id="CAI9924735.1"/>
    </source>
</evidence>
<dbReference type="AlphaFoldDB" id="A0AA86NTR9"/>
<keyword evidence="3" id="KW-1185">Reference proteome</keyword>
<proteinExistence type="predicted"/>
<dbReference type="Proteomes" id="UP001642409">
    <property type="component" value="Unassembled WGS sequence"/>
</dbReference>
<gene>
    <name evidence="1" type="ORF">HINF_LOCUS12380</name>
    <name evidence="2" type="ORF">HINF_LOCUS54755</name>
</gene>
<dbReference type="EMBL" id="CAXDID020000286">
    <property type="protein sequence ID" value="CAL6070738.1"/>
    <property type="molecule type" value="Genomic_DNA"/>
</dbReference>
<evidence type="ECO:0000313" key="2">
    <source>
        <dbReference type="EMBL" id="CAL6070738.1"/>
    </source>
</evidence>
<protein>
    <submittedName>
        <fullName evidence="1">Transposase IS4</fullName>
    </submittedName>
    <submittedName>
        <fullName evidence="2">Transposase_IS4</fullName>
    </submittedName>
</protein>
<evidence type="ECO:0000313" key="3">
    <source>
        <dbReference type="Proteomes" id="UP001642409"/>
    </source>
</evidence>